<dbReference type="InParanoid" id="A0A7R5KBL1"/>
<keyword evidence="2" id="KW-0346">Stress response</keyword>
<feature type="non-terminal residue" evidence="7">
    <location>
        <position position="1"/>
    </location>
</feature>
<gene>
    <name evidence="7" type="primary">LOC120322781</name>
</gene>
<feature type="domain" description="Vertebrate heat shock transcription factor C-terminal" evidence="5">
    <location>
        <begin position="59"/>
        <end position="98"/>
    </location>
</feature>
<dbReference type="Proteomes" id="UP000504627">
    <property type="component" value="Unplaced"/>
</dbReference>
<evidence type="ECO:0000256" key="2">
    <source>
        <dbReference type="ARBA" id="ARBA00023016"/>
    </source>
</evidence>
<feature type="region of interest" description="Disordered" evidence="4">
    <location>
        <begin position="81"/>
        <end position="120"/>
    </location>
</feature>
<reference evidence="7" key="1">
    <citation type="submission" date="2025-08" db="UniProtKB">
        <authorList>
            <consortium name="RefSeq"/>
        </authorList>
    </citation>
    <scope>IDENTIFICATION</scope>
    <source>
        <tissue evidence="7">Muscle</tissue>
    </source>
</reference>
<dbReference type="AlphaFoldDB" id="A0A7R5KBL1"/>
<evidence type="ECO:0000256" key="3">
    <source>
        <dbReference type="ARBA" id="ARBA00023163"/>
    </source>
</evidence>
<feature type="compositionally biased region" description="Low complexity" evidence="4">
    <location>
        <begin position="86"/>
        <end position="95"/>
    </location>
</feature>
<keyword evidence="3" id="KW-0804">Transcription</keyword>
<evidence type="ECO:0000313" key="6">
    <source>
        <dbReference type="Proteomes" id="UP000504627"/>
    </source>
</evidence>
<evidence type="ECO:0000259" key="5">
    <source>
        <dbReference type="Pfam" id="PF06546"/>
    </source>
</evidence>
<organism evidence="6 7">
    <name type="scientific">Pipra filicauda</name>
    <name type="common">Wire-tailed manakin</name>
    <dbReference type="NCBI Taxonomy" id="649802"/>
    <lineage>
        <taxon>Eukaryota</taxon>
        <taxon>Metazoa</taxon>
        <taxon>Chordata</taxon>
        <taxon>Craniata</taxon>
        <taxon>Vertebrata</taxon>
        <taxon>Euteleostomi</taxon>
        <taxon>Archelosauria</taxon>
        <taxon>Archosauria</taxon>
        <taxon>Dinosauria</taxon>
        <taxon>Saurischia</taxon>
        <taxon>Theropoda</taxon>
        <taxon>Coelurosauria</taxon>
        <taxon>Aves</taxon>
        <taxon>Neognathae</taxon>
        <taxon>Neoaves</taxon>
        <taxon>Telluraves</taxon>
        <taxon>Australaves</taxon>
        <taxon>Passeriformes</taxon>
        <taxon>Pipridae</taxon>
        <taxon>Pipra</taxon>
    </lineage>
</organism>
<evidence type="ECO:0000313" key="7">
    <source>
        <dbReference type="RefSeq" id="XP_039234958.1"/>
    </source>
</evidence>
<sequence length="186" mass="19609">LIQFLISLVQSNRILGVKRKIPLMLNDSSSAHSMPKYSRQYSLEHVHGSSPYAASSPAYSGSNLYSPDSSANSGPIISDVTELAQSSPSASPSGSLDGRWDPAPKKKKNKTLESSCSRAAKPRQDVVIPLGIPWKTPGVGRRAASSGPVPSAGVFPEPRDCPSGAFWFGSCPLGEGVQEAAAFPKN</sequence>
<dbReference type="InterPro" id="IPR010542">
    <property type="entry name" value="Vert_HSTF_C"/>
</dbReference>
<dbReference type="GeneID" id="120322781"/>
<accession>A0A7R5KBL1</accession>
<dbReference type="RefSeq" id="XP_039234958.1">
    <property type="nucleotide sequence ID" value="XM_039379024.1"/>
</dbReference>
<evidence type="ECO:0000256" key="1">
    <source>
        <dbReference type="ARBA" id="ARBA00023015"/>
    </source>
</evidence>
<name>A0A7R5KBL1_9PASS</name>
<dbReference type="GO" id="GO:0003700">
    <property type="term" value="F:DNA-binding transcription factor activity"/>
    <property type="evidence" value="ECO:0007669"/>
    <property type="project" value="InterPro"/>
</dbReference>
<proteinExistence type="predicted"/>
<dbReference type="Pfam" id="PF06546">
    <property type="entry name" value="Vert_HS_TF"/>
    <property type="match status" value="1"/>
</dbReference>
<evidence type="ECO:0000256" key="4">
    <source>
        <dbReference type="SAM" id="MobiDB-lite"/>
    </source>
</evidence>
<dbReference type="GO" id="GO:0003677">
    <property type="term" value="F:DNA binding"/>
    <property type="evidence" value="ECO:0007669"/>
    <property type="project" value="InterPro"/>
</dbReference>
<protein>
    <submittedName>
        <fullName evidence="7">Heat shock factor protein 1-like</fullName>
    </submittedName>
</protein>
<keyword evidence="1" id="KW-0805">Transcription regulation</keyword>
<keyword evidence="6" id="KW-1185">Reference proteome</keyword>